<evidence type="ECO:0000313" key="1">
    <source>
        <dbReference type="EMBL" id="MBW0558271.1"/>
    </source>
</evidence>
<evidence type="ECO:0000313" key="2">
    <source>
        <dbReference type="Proteomes" id="UP000765509"/>
    </source>
</evidence>
<reference evidence="1" key="1">
    <citation type="submission" date="2021-03" db="EMBL/GenBank/DDBJ databases">
        <title>Draft genome sequence of rust myrtle Austropuccinia psidii MF-1, a brazilian biotype.</title>
        <authorList>
            <person name="Quecine M.C."/>
            <person name="Pachon D.M.R."/>
            <person name="Bonatelli M.L."/>
            <person name="Correr F.H."/>
            <person name="Franceschini L.M."/>
            <person name="Leite T.F."/>
            <person name="Margarido G.R.A."/>
            <person name="Almeida C.A."/>
            <person name="Ferrarezi J.A."/>
            <person name="Labate C.A."/>
        </authorList>
    </citation>
    <scope>NUCLEOTIDE SEQUENCE</scope>
    <source>
        <strain evidence="1">MF-1</strain>
    </source>
</reference>
<protein>
    <recommendedName>
        <fullName evidence="3">Transposase Helix-turn-helix domain-containing protein</fullName>
    </recommendedName>
</protein>
<evidence type="ECO:0008006" key="3">
    <source>
        <dbReference type="Google" id="ProtNLM"/>
    </source>
</evidence>
<sequence>MGREDFFSLINALMNQIPNAYQHNTRGLTIEEKLGIMLYRLGHGSSYETVGHIFNVGKSTAYQVTKVDVQAIQVSLHDSTIVFPGIDDAQKWQEMEEKFRQRQGLTNILGAINGTHIPIITPPK</sequence>
<gene>
    <name evidence="1" type="ORF">O181_097986</name>
</gene>
<dbReference type="AlphaFoldDB" id="A0A9Q3JAH7"/>
<dbReference type="OrthoDB" id="2668416at2759"/>
<proteinExistence type="predicted"/>
<organism evidence="1 2">
    <name type="scientific">Austropuccinia psidii MF-1</name>
    <dbReference type="NCBI Taxonomy" id="1389203"/>
    <lineage>
        <taxon>Eukaryota</taxon>
        <taxon>Fungi</taxon>
        <taxon>Dikarya</taxon>
        <taxon>Basidiomycota</taxon>
        <taxon>Pucciniomycotina</taxon>
        <taxon>Pucciniomycetes</taxon>
        <taxon>Pucciniales</taxon>
        <taxon>Sphaerophragmiaceae</taxon>
        <taxon>Austropuccinia</taxon>
    </lineage>
</organism>
<name>A0A9Q3JAH7_9BASI</name>
<comment type="caution">
    <text evidence="1">The sequence shown here is derived from an EMBL/GenBank/DDBJ whole genome shotgun (WGS) entry which is preliminary data.</text>
</comment>
<dbReference type="EMBL" id="AVOT02066468">
    <property type="protein sequence ID" value="MBW0558271.1"/>
    <property type="molecule type" value="Genomic_DNA"/>
</dbReference>
<keyword evidence="2" id="KW-1185">Reference proteome</keyword>
<dbReference type="Proteomes" id="UP000765509">
    <property type="component" value="Unassembled WGS sequence"/>
</dbReference>
<accession>A0A9Q3JAH7</accession>